<sequence length="441" mass="48987">MYRSYLCSVSVATMTIGSDFLSKNEWSLLFTLRRQYFALYPPYLLSLPPASTLASDIAQRYLLNDLLLLDDDDIVADCNTEIEGLPEEKSMRIEPSMKGKGKARLKEPEAGYKKQVLRKLVDRLERGVSRKIEDGDEEAEVDERFYEILAGLMVSSHPTSTLPEAGPSTAPKTSYRTFIYDSPVSMESVSRRRQEKSDTPQTSVQLEERRITLLEEQIAIQGGTTGLRTWTAALHLAHHILHHSNLLLPPSDVTRGVVELGAGTGFVSLLLGQLGVNVIGTDLGDDEEGHEEDEQGAGFRTPLGRLRSNIALNECAITPSVRALDWTDAKRPRADRPGTWTQLESERRTIVAADVIYDPDLVPPLVDAIDVLLHKGDEGQCAIISATVRNQETFDKFLNTCKQHGLITEDIDVPPMDSSSPTFWDSALDAGTQVRLIRITR</sequence>
<dbReference type="InterPro" id="IPR019410">
    <property type="entry name" value="Methyltransf_16"/>
</dbReference>
<dbReference type="RefSeq" id="XP_031863217.2">
    <property type="nucleotide sequence ID" value="XM_032002280.2"/>
</dbReference>
<proteinExistence type="predicted"/>
<dbReference type="Proteomes" id="UP000322225">
    <property type="component" value="Chromosome 3"/>
</dbReference>
<dbReference type="Pfam" id="PF10294">
    <property type="entry name" value="Methyltransf_16"/>
    <property type="match status" value="2"/>
</dbReference>
<evidence type="ECO:0008006" key="3">
    <source>
        <dbReference type="Google" id="ProtNLM"/>
    </source>
</evidence>
<evidence type="ECO:0000313" key="2">
    <source>
        <dbReference type="Proteomes" id="UP000322225"/>
    </source>
</evidence>
<gene>
    <name evidence="1" type="ORF">CI109_101789</name>
</gene>
<keyword evidence="2" id="KW-1185">Reference proteome</keyword>
<dbReference type="GeneID" id="43586390"/>
<accession>A0AAJ8MVM2</accession>
<dbReference type="GO" id="GO:0008757">
    <property type="term" value="F:S-adenosylmethionine-dependent methyltransferase activity"/>
    <property type="evidence" value="ECO:0007669"/>
    <property type="project" value="UniProtKB-ARBA"/>
</dbReference>
<name>A0AAJ8MVM2_9TREE</name>
<dbReference type="KEGG" id="ksn:43586390"/>
<organism evidence="1 2">
    <name type="scientific">Kwoniella shandongensis</name>
    <dbReference type="NCBI Taxonomy" id="1734106"/>
    <lineage>
        <taxon>Eukaryota</taxon>
        <taxon>Fungi</taxon>
        <taxon>Dikarya</taxon>
        <taxon>Basidiomycota</taxon>
        <taxon>Agaricomycotina</taxon>
        <taxon>Tremellomycetes</taxon>
        <taxon>Tremellales</taxon>
        <taxon>Cryptococcaceae</taxon>
        <taxon>Kwoniella</taxon>
    </lineage>
</organism>
<dbReference type="PANTHER" id="PTHR14614:SF130">
    <property type="entry name" value="PROTEIN-LYSINE N-METHYLTRANSFERASE EEF2KMT"/>
    <property type="match status" value="1"/>
</dbReference>
<dbReference type="AlphaFoldDB" id="A0AAJ8MVM2"/>
<dbReference type="PANTHER" id="PTHR14614">
    <property type="entry name" value="HEPATOCELLULAR CARCINOMA-ASSOCIATED ANTIGEN"/>
    <property type="match status" value="1"/>
</dbReference>
<dbReference type="Gene3D" id="3.40.50.150">
    <property type="entry name" value="Vaccinia Virus protein VP39"/>
    <property type="match status" value="1"/>
</dbReference>
<reference evidence="1" key="2">
    <citation type="submission" date="2024-01" db="EMBL/GenBank/DDBJ databases">
        <title>Comparative genomics of Cryptococcus and Kwoniella reveals pathogenesis evolution and contrasting modes of karyotype evolution via chromosome fusion or intercentromeric recombination.</title>
        <authorList>
            <person name="Coelho M.A."/>
            <person name="David-Palma M."/>
            <person name="Shea T."/>
            <person name="Bowers K."/>
            <person name="McGinley-Smith S."/>
            <person name="Mohammad A.W."/>
            <person name="Gnirke A."/>
            <person name="Yurkov A.M."/>
            <person name="Nowrousian M."/>
            <person name="Sun S."/>
            <person name="Cuomo C.A."/>
            <person name="Heitman J."/>
        </authorList>
    </citation>
    <scope>NUCLEOTIDE SEQUENCE</scope>
    <source>
        <strain evidence="1">CBS 12478</strain>
    </source>
</reference>
<dbReference type="SUPFAM" id="SSF53335">
    <property type="entry name" value="S-adenosyl-L-methionine-dependent methyltransferases"/>
    <property type="match status" value="1"/>
</dbReference>
<evidence type="ECO:0000313" key="1">
    <source>
        <dbReference type="EMBL" id="WWD17348.1"/>
    </source>
</evidence>
<dbReference type="EMBL" id="CP144053">
    <property type="protein sequence ID" value="WWD17348.1"/>
    <property type="molecule type" value="Genomic_DNA"/>
</dbReference>
<protein>
    <recommendedName>
        <fullName evidence="3">FAM86 N-terminal domain-containing protein</fullName>
    </recommendedName>
</protein>
<dbReference type="GO" id="GO:0005737">
    <property type="term" value="C:cytoplasm"/>
    <property type="evidence" value="ECO:0007669"/>
    <property type="project" value="TreeGrafter"/>
</dbReference>
<reference evidence="1" key="1">
    <citation type="submission" date="2017-08" db="EMBL/GenBank/DDBJ databases">
        <authorList>
            <person name="Cuomo C."/>
            <person name="Billmyre B."/>
            <person name="Heitman J."/>
        </authorList>
    </citation>
    <scope>NUCLEOTIDE SEQUENCE</scope>
    <source>
        <strain evidence="1">CBS 12478</strain>
    </source>
</reference>
<dbReference type="InterPro" id="IPR029063">
    <property type="entry name" value="SAM-dependent_MTases_sf"/>
</dbReference>